<reference evidence="2 3" key="1">
    <citation type="journal article" date="2015" name="Nature">
        <title>rRNA introns, odd ribosomes, and small enigmatic genomes across a large radiation of phyla.</title>
        <authorList>
            <person name="Brown C.T."/>
            <person name="Hug L.A."/>
            <person name="Thomas B.C."/>
            <person name="Sharon I."/>
            <person name="Castelle C.J."/>
            <person name="Singh A."/>
            <person name="Wilkins M.J."/>
            <person name="Williams K.H."/>
            <person name="Banfield J.F."/>
        </authorList>
    </citation>
    <scope>NUCLEOTIDE SEQUENCE [LARGE SCALE GENOMIC DNA]</scope>
</reference>
<feature type="coiled-coil region" evidence="1">
    <location>
        <begin position="34"/>
        <end position="89"/>
    </location>
</feature>
<gene>
    <name evidence="2" type="ORF">UU38_C0006G0002</name>
</gene>
<dbReference type="Proteomes" id="UP000033918">
    <property type="component" value="Unassembled WGS sequence"/>
</dbReference>
<evidence type="ECO:0000256" key="1">
    <source>
        <dbReference type="SAM" id="Coils"/>
    </source>
</evidence>
<keyword evidence="1" id="KW-0175">Coiled coil</keyword>
<accession>A0A0G0WVM5</accession>
<evidence type="ECO:0000313" key="2">
    <source>
        <dbReference type="EMBL" id="KKR88475.1"/>
    </source>
</evidence>
<protein>
    <submittedName>
        <fullName evidence="2">Uncharacterized protein</fullName>
    </submittedName>
</protein>
<dbReference type="AlphaFoldDB" id="A0A0G0WVM5"/>
<proteinExistence type="predicted"/>
<evidence type="ECO:0000313" key="3">
    <source>
        <dbReference type="Proteomes" id="UP000033918"/>
    </source>
</evidence>
<comment type="caution">
    <text evidence="2">The sequence shown here is derived from an EMBL/GenBank/DDBJ whole genome shotgun (WGS) entry which is preliminary data.</text>
</comment>
<sequence>MALKNKKSKMTLEKLAQLTQRGFFDLENKFEKRFDGVEKRLDGVEVEIREMRKKSSELFTKLDKFIALYEKQEQEMMIFGAQLRRLEKRVFGLESKTKK</sequence>
<name>A0A0G0WVM5_9BACT</name>
<dbReference type="EMBL" id="LCAK01000006">
    <property type="protein sequence ID" value="KKR88475.1"/>
    <property type="molecule type" value="Genomic_DNA"/>
</dbReference>
<organism evidence="2 3">
    <name type="scientific">Candidatus Wolfebacteria bacterium GW2011_GWB1_41_12</name>
    <dbReference type="NCBI Taxonomy" id="1619006"/>
    <lineage>
        <taxon>Bacteria</taxon>
        <taxon>Candidatus Wolfeibacteriota</taxon>
    </lineage>
</organism>